<dbReference type="GO" id="GO:0005525">
    <property type="term" value="F:GTP binding"/>
    <property type="evidence" value="ECO:0007669"/>
    <property type="project" value="UniProtKB-KW"/>
</dbReference>
<comment type="function">
    <text evidence="4">Required for a late step of 50S ribosomal subunit assembly. Has GTPase activity.</text>
</comment>
<organism evidence="7 8">
    <name type="scientific">Candidatus Hydrogenisulfobacillus filiaventi</name>
    <dbReference type="NCBI Taxonomy" id="2707344"/>
    <lineage>
        <taxon>Bacteria</taxon>
        <taxon>Bacillati</taxon>
        <taxon>Bacillota</taxon>
        <taxon>Clostridia</taxon>
        <taxon>Eubacteriales</taxon>
        <taxon>Clostridiales Family XVII. Incertae Sedis</taxon>
        <taxon>Candidatus Hydrogenisulfobacillus</taxon>
    </lineage>
</organism>
<dbReference type="Gene3D" id="1.10.1580.10">
    <property type="match status" value="1"/>
</dbReference>
<dbReference type="Pfam" id="PF01926">
    <property type="entry name" value="MMR_HSR1"/>
    <property type="match status" value="1"/>
</dbReference>
<feature type="binding site" evidence="5">
    <location>
        <position position="166"/>
    </location>
    <ligand>
        <name>GTP</name>
        <dbReference type="ChEBI" id="CHEBI:37565"/>
    </ligand>
</feature>
<dbReference type="GO" id="GO:0005737">
    <property type="term" value="C:cytoplasm"/>
    <property type="evidence" value="ECO:0007669"/>
    <property type="project" value="UniProtKB-SubCell"/>
</dbReference>
<feature type="binding site" evidence="5">
    <location>
        <begin position="122"/>
        <end position="127"/>
    </location>
    <ligand>
        <name>GTP</name>
        <dbReference type="ChEBI" id="CHEBI:37565"/>
    </ligand>
</feature>
<dbReference type="GO" id="GO:0006412">
    <property type="term" value="P:translation"/>
    <property type="evidence" value="ECO:0007669"/>
    <property type="project" value="TreeGrafter"/>
</dbReference>
<evidence type="ECO:0000313" key="8">
    <source>
        <dbReference type="Proteomes" id="UP000503399"/>
    </source>
</evidence>
<dbReference type="GO" id="GO:0003924">
    <property type="term" value="F:GTPase activity"/>
    <property type="evidence" value="ECO:0007669"/>
    <property type="project" value="TreeGrafter"/>
</dbReference>
<dbReference type="Proteomes" id="UP000503399">
    <property type="component" value="Chromosome"/>
</dbReference>
<protein>
    <recommendedName>
        <fullName evidence="1 4">Ribosome biogenesis GTPase A</fullName>
    </recommendedName>
</protein>
<feature type="domain" description="G" evidence="6">
    <location>
        <begin position="115"/>
        <end position="175"/>
    </location>
</feature>
<dbReference type="PIRSF" id="PIRSF006230">
    <property type="entry name" value="MG442"/>
    <property type="match status" value="1"/>
</dbReference>
<dbReference type="PANTHER" id="PTHR45782">
    <property type="entry name" value="MITOCHONDRIAL RIBOSOME-ASSOCIATED GTPASE 1"/>
    <property type="match status" value="1"/>
</dbReference>
<dbReference type="SUPFAM" id="SSF52540">
    <property type="entry name" value="P-loop containing nucleoside triphosphate hydrolases"/>
    <property type="match status" value="1"/>
</dbReference>
<evidence type="ECO:0000313" key="7">
    <source>
        <dbReference type="EMBL" id="CAB1129081.1"/>
    </source>
</evidence>
<dbReference type="KEGG" id="hfv:R50_1580"/>
<evidence type="ECO:0000256" key="5">
    <source>
        <dbReference type="PIRSR" id="PIRSR006230-1"/>
    </source>
</evidence>
<dbReference type="PRINTS" id="PR00326">
    <property type="entry name" value="GTP1OBG"/>
</dbReference>
<evidence type="ECO:0000256" key="1">
    <source>
        <dbReference type="ARBA" id="ARBA00014898"/>
    </source>
</evidence>
<dbReference type="InterPro" id="IPR027417">
    <property type="entry name" value="P-loop_NTPase"/>
</dbReference>
<dbReference type="InterPro" id="IPR016478">
    <property type="entry name" value="GTPase_MTG1"/>
</dbReference>
<keyword evidence="3 4" id="KW-0342">GTP-binding</keyword>
<keyword evidence="2 4" id="KW-0547">Nucleotide-binding</keyword>
<feature type="binding site" evidence="5">
    <location>
        <begin position="58"/>
        <end position="61"/>
    </location>
    <ligand>
        <name>GTP</name>
        <dbReference type="ChEBI" id="CHEBI:37565"/>
    </ligand>
</feature>
<dbReference type="InterPro" id="IPR023179">
    <property type="entry name" value="GTP-bd_ortho_bundle_sf"/>
</dbReference>
<keyword evidence="4" id="KW-0963">Cytoplasm</keyword>
<comment type="similarity">
    <text evidence="4">Belongs to the TRAFAC class YlqF/YawG GTPase family. MTG1 subfamily.</text>
</comment>
<evidence type="ECO:0000256" key="3">
    <source>
        <dbReference type="ARBA" id="ARBA00023134"/>
    </source>
</evidence>
<comment type="subcellular location">
    <subcellularLocation>
        <location evidence="4">Cytoplasm</location>
    </subcellularLocation>
</comment>
<evidence type="ECO:0000256" key="4">
    <source>
        <dbReference type="PIRNR" id="PIRNR006230"/>
    </source>
</evidence>
<dbReference type="AlphaFoldDB" id="A0A6F8ZHZ7"/>
<name>A0A6F8ZHZ7_9FIRM</name>
<sequence length="268" mass="29342">MARGWYPGHMLLTQRVIRDLAPYLTGFLELADARAPLATRHGPLREWVGRTPRILILNKADLADPAVTRRWEAFFARGGEAGVLAAVSVSAREGEAARRRVQAAVEAVLKPPYRLAVVGMPNLGKSTLLNRMVGRRRTAVGARPGVTRGPQWIRMPGGWEWLDLPGVVTPSRRSDWRLAALGVVPVSAEEAEAVVAALWPRLPALAGPDGDEEEAPWWRWGRARGYLRSGGQVDENRTLTALLTAFQRGELGRVSLEQPPEEAAPAHA</sequence>
<gene>
    <name evidence="7" type="ORF">R50_1580</name>
</gene>
<reference evidence="7 8" key="1">
    <citation type="submission" date="2020-02" db="EMBL/GenBank/DDBJ databases">
        <authorList>
            <person name="Hogendoorn C."/>
        </authorList>
    </citation>
    <scope>NUCLEOTIDE SEQUENCE [LARGE SCALE GENOMIC DNA]</scope>
    <source>
        <strain evidence="7">R501</strain>
    </source>
</reference>
<evidence type="ECO:0000259" key="6">
    <source>
        <dbReference type="Pfam" id="PF01926"/>
    </source>
</evidence>
<dbReference type="Gene3D" id="3.40.50.300">
    <property type="entry name" value="P-loop containing nucleotide triphosphate hydrolases"/>
    <property type="match status" value="1"/>
</dbReference>
<dbReference type="EMBL" id="LR778114">
    <property type="protein sequence ID" value="CAB1129081.1"/>
    <property type="molecule type" value="Genomic_DNA"/>
</dbReference>
<dbReference type="InterPro" id="IPR006073">
    <property type="entry name" value="GTP-bd"/>
</dbReference>
<dbReference type="CDD" id="cd01856">
    <property type="entry name" value="YlqF"/>
    <property type="match status" value="1"/>
</dbReference>
<keyword evidence="8" id="KW-1185">Reference proteome</keyword>
<accession>A0A6F8ZHZ7</accession>
<proteinExistence type="inferred from homology"/>
<dbReference type="PANTHER" id="PTHR45782:SF5">
    <property type="entry name" value="DAR GTPASE 3, CHLOROPLASTIC"/>
    <property type="match status" value="1"/>
</dbReference>
<evidence type="ECO:0000256" key="2">
    <source>
        <dbReference type="ARBA" id="ARBA00022741"/>
    </source>
</evidence>